<evidence type="ECO:0000259" key="6">
    <source>
        <dbReference type="Pfam" id="PF22939"/>
    </source>
</evidence>
<protein>
    <recommendedName>
        <fullName evidence="2 4">GPI inositol-deacylase</fullName>
        <ecNumber evidence="4">3.1.-.-</ecNumber>
    </recommendedName>
</protein>
<dbReference type="Gene3D" id="3.40.50.300">
    <property type="entry name" value="P-loop containing nucleotide triphosphate hydrolases"/>
    <property type="match status" value="1"/>
</dbReference>
<dbReference type="InterPro" id="IPR054471">
    <property type="entry name" value="GPIID_WHD"/>
</dbReference>
<keyword evidence="4" id="KW-0256">Endoplasmic reticulum</keyword>
<evidence type="ECO:0000256" key="2">
    <source>
        <dbReference type="ARBA" id="ARBA00015856"/>
    </source>
</evidence>
<keyword evidence="4" id="KW-0378">Hydrolase</keyword>
<dbReference type="EMBL" id="JBFCZG010000008">
    <property type="protein sequence ID" value="KAL3419495.1"/>
    <property type="molecule type" value="Genomic_DNA"/>
</dbReference>
<dbReference type="InterPro" id="IPR027417">
    <property type="entry name" value="P-loop_NTPase"/>
</dbReference>
<dbReference type="InterPro" id="IPR029058">
    <property type="entry name" value="AB_hydrolase_fold"/>
</dbReference>
<dbReference type="SUPFAM" id="SSF52540">
    <property type="entry name" value="P-loop containing nucleoside triphosphate hydrolases"/>
    <property type="match status" value="1"/>
</dbReference>
<dbReference type="SUPFAM" id="SSF53474">
    <property type="entry name" value="alpha/beta-Hydrolases"/>
    <property type="match status" value="1"/>
</dbReference>
<dbReference type="InterPro" id="IPR056884">
    <property type="entry name" value="NPHP3-like_N"/>
</dbReference>
<evidence type="ECO:0000313" key="8">
    <source>
        <dbReference type="EMBL" id="KAL3419495.1"/>
    </source>
</evidence>
<keyword evidence="4" id="KW-0813">Transport</keyword>
<keyword evidence="4" id="KW-0653">Protein transport</keyword>
<comment type="subcellular location">
    <subcellularLocation>
        <location evidence="4">Endoplasmic reticulum membrane</location>
    </subcellularLocation>
</comment>
<organism evidence="8 9">
    <name type="scientific">Phlyctema vagabunda</name>
    <dbReference type="NCBI Taxonomy" id="108571"/>
    <lineage>
        <taxon>Eukaryota</taxon>
        <taxon>Fungi</taxon>
        <taxon>Dikarya</taxon>
        <taxon>Ascomycota</taxon>
        <taxon>Pezizomycotina</taxon>
        <taxon>Leotiomycetes</taxon>
        <taxon>Helotiales</taxon>
        <taxon>Dermateaceae</taxon>
        <taxon>Phlyctema</taxon>
    </lineage>
</organism>
<feature type="domain" description="GPI inositol-deacylase PGAP1-like alpha/beta" evidence="5">
    <location>
        <begin position="53"/>
        <end position="181"/>
    </location>
</feature>
<evidence type="ECO:0000259" key="7">
    <source>
        <dbReference type="Pfam" id="PF24883"/>
    </source>
</evidence>
<dbReference type="PANTHER" id="PTHR10039:SF16">
    <property type="entry name" value="GPI INOSITOL-DEACYLASE"/>
    <property type="match status" value="1"/>
</dbReference>
<dbReference type="Gene3D" id="3.40.50.1820">
    <property type="entry name" value="alpha/beta hydrolase"/>
    <property type="match status" value="1"/>
</dbReference>
<dbReference type="Pfam" id="PF22939">
    <property type="entry name" value="WHD_GPIID"/>
    <property type="match status" value="1"/>
</dbReference>
<proteinExistence type="inferred from homology"/>
<dbReference type="InterPro" id="IPR015943">
    <property type="entry name" value="WD40/YVTN_repeat-like_dom_sf"/>
</dbReference>
<dbReference type="PANTHER" id="PTHR10039">
    <property type="entry name" value="AMELOGENIN"/>
    <property type="match status" value="1"/>
</dbReference>
<sequence>MENTPAASPSRRSFLSRILTRRPNRKAPVQDEKGPFGLNTLSVPAQDVIADLIFVHGLGGGSRSTWTKGNDPLLYWPEKWLPKDDGFRDVRIHSFGYDSNWGKESVLNIHDFAKSLLSCVQDCPLIPKGASTPIVFIGHSMGGLVIKRSFILANQKKEFIPLSRRVQTIIFLATPHRGSDLAQLFSKLLKLSSGNRPFVADLHRNSLATQAINDEFPHYCEDLRLYSFYETLPTSLGITKSLIVEKDLATMGYAHERTSLINANHRGICKFDNSSDPNYLIVRNALASTLEICRDNSIGLVRKHDEDKQMLLVKSLGTPVNVEEEFLRIDNLRILGSCEWLISEQSFQEWQETHGPNIYWLHARPATGKTILSARVIAHLKRLRKDCVFYFFDFRDGTKSTISSFLLSIAWQISSIYPQILSLVLDICQKNKELNKADYRSIWRKLYVDGILEVEFSRPLYWVVDAIDECKAGAELTTLLLEIREKYHMRVFVTSRNAFESRQKSILTPKFVVREISLKNTMHDITMYLEAYLHELPSVGDNGRQTIMSEILQRSSGSFLWVRLVIQELRQIHTSAEIRLVLETVPSGLNDVYSRILESMTDSHYGKHLAQTLLKWTVFAARPMLMDELHQAVQIDLDDAIDNIERSIVSSCGQLIYIDSKSRVQITHLTVRDFLLSVDATSEFSIDEQNSHTELALTCLKYLNGEEMQDKFLPKVRMIDTTKERSPFAHYACTCLLHHLVSLSSMTEELILALAQLLSSSNLLVWIEYIGLHADLNILIQMGSILQKHSNIAKTSTSPSREIALIDGWAIDLTRLVTAFGNKLSISPTSIFHLVPPFCPAETNLHRQFGSSLRGLRISGHSTTTWSDCLSTIVDPQQQFLALACSKDGFAVGMSTGKIIIYDQKTCQELFVCRHHERVKVLCFSHNEKILGSAGPRMVQLWDVSTGKELNKFEILQECIMLAFVNDDKLLLGALKNNRLVYWDLDSGSMKRSSDWTEGLEANQSQAFRWPIFATLSLEMNLLAIVYRGRDVLIWDLEQETQFAIYDKEGAVGLGANSGSPFTAGAICVVFSTAPDVSLMAVAHADGDLVLFDILQGQAKATVTANSQVLACSPSGRILASEDSSGIIQLFEFMTLKLLYCIESEDYGVRDLAFSGDERYLLDIRGSQCQIWNPVLLLSWNLDEQHTNTELISVTQQERKSEDSVLITSVVCHTNGEYLFVGKKDGSVYVYRTESGLQDQKLFSHGRGVSILSLTFDDERGILVSVDNASSVMVHEVHVEEKSWVAKAAIFNHRVDKSVYQVLIHPESSRLLISTRYLDTLWSISPDKSYIVETAVWENRESCQWSIHPQRRDQLLLVMGSTVHIYDWLTLRRLSENDGVLLGASILTGLEIHSTSACFAQDSIATGFSIPSKPQSVSKLLIWDATDFAESSTTATPVSTYIHVSDRVKYLVGNYGKRLIFLDKDGWICSIRPHSTSFSRHFFFPADWLAMNVELMISVTSNGDIVFVKRDEIAVIKRGLVADFEVIDDCSV</sequence>
<feature type="domain" description="Nephrocystin 3-like N-terminal" evidence="7">
    <location>
        <begin position="336"/>
        <end position="496"/>
    </location>
</feature>
<keyword evidence="9" id="KW-1185">Reference proteome</keyword>
<dbReference type="SUPFAM" id="SSF50978">
    <property type="entry name" value="WD40 repeat-like"/>
    <property type="match status" value="2"/>
</dbReference>
<dbReference type="Pfam" id="PF07819">
    <property type="entry name" value="PGAP1"/>
    <property type="match status" value="1"/>
</dbReference>
<keyword evidence="3" id="KW-0677">Repeat</keyword>
<dbReference type="InterPro" id="IPR012908">
    <property type="entry name" value="PGAP1-ab_dom-like"/>
</dbReference>
<feature type="domain" description="GPI inositol-deacylase winged helix" evidence="6">
    <location>
        <begin position="597"/>
        <end position="687"/>
    </location>
</feature>
<evidence type="ECO:0000259" key="5">
    <source>
        <dbReference type="Pfam" id="PF07819"/>
    </source>
</evidence>
<comment type="function">
    <text evidence="1 4">Involved in inositol deacylation of GPI-anchored proteins which plays important roles in the quality control and ER-associated degradation of GPI-anchored proteins.</text>
</comment>
<dbReference type="InterPro" id="IPR036322">
    <property type="entry name" value="WD40_repeat_dom_sf"/>
</dbReference>
<dbReference type="EC" id="3.1.-.-" evidence="4"/>
<gene>
    <name evidence="8" type="ORF">PVAG01_09717</name>
</gene>
<evidence type="ECO:0000256" key="1">
    <source>
        <dbReference type="ARBA" id="ARBA00003496"/>
    </source>
</evidence>
<accession>A0ABR4P859</accession>
<dbReference type="Gene3D" id="2.130.10.10">
    <property type="entry name" value="YVTN repeat-like/Quinoprotein amine dehydrogenase"/>
    <property type="match status" value="3"/>
</dbReference>
<evidence type="ECO:0000256" key="4">
    <source>
        <dbReference type="RuleBase" id="RU365011"/>
    </source>
</evidence>
<dbReference type="InterPro" id="IPR001680">
    <property type="entry name" value="WD40_rpt"/>
</dbReference>
<keyword evidence="4" id="KW-0472">Membrane</keyword>
<evidence type="ECO:0000256" key="3">
    <source>
        <dbReference type="ARBA" id="ARBA00022737"/>
    </source>
</evidence>
<evidence type="ECO:0000313" key="9">
    <source>
        <dbReference type="Proteomes" id="UP001629113"/>
    </source>
</evidence>
<dbReference type="Pfam" id="PF24883">
    <property type="entry name" value="NPHP3_N"/>
    <property type="match status" value="1"/>
</dbReference>
<name>A0ABR4P859_9HELO</name>
<reference evidence="8 9" key="1">
    <citation type="submission" date="2024-06" db="EMBL/GenBank/DDBJ databases">
        <title>Complete genome of Phlyctema vagabunda strain 19-DSS-EL-015.</title>
        <authorList>
            <person name="Fiorenzani C."/>
        </authorList>
    </citation>
    <scope>NUCLEOTIDE SEQUENCE [LARGE SCALE GENOMIC DNA]</scope>
    <source>
        <strain evidence="8 9">19-DSS-EL-015</strain>
    </source>
</reference>
<comment type="similarity">
    <text evidence="4">Belongs to the GPI inositol-deacylase family.</text>
</comment>
<comment type="caution">
    <text evidence="8">The sequence shown here is derived from an EMBL/GenBank/DDBJ whole genome shotgun (WGS) entry which is preliminary data.</text>
</comment>
<dbReference type="SMART" id="SM00320">
    <property type="entry name" value="WD40"/>
    <property type="match status" value="7"/>
</dbReference>
<dbReference type="Proteomes" id="UP001629113">
    <property type="component" value="Unassembled WGS sequence"/>
</dbReference>